<reference evidence="12" key="2">
    <citation type="journal article" date="2023" name="Science">
        <title>Genomic signatures of disease resistance in endangered staghorn corals.</title>
        <authorList>
            <person name="Vollmer S.V."/>
            <person name="Selwyn J.D."/>
            <person name="Despard B.A."/>
            <person name="Roesel C.L."/>
        </authorList>
    </citation>
    <scope>NUCLEOTIDE SEQUENCE</scope>
    <source>
        <strain evidence="12">K2</strain>
    </source>
</reference>
<feature type="transmembrane region" description="Helical" evidence="10">
    <location>
        <begin position="104"/>
        <end position="123"/>
    </location>
</feature>
<gene>
    <name evidence="12" type="ORF">P5673_015681</name>
</gene>
<evidence type="ECO:0000256" key="8">
    <source>
        <dbReference type="RuleBase" id="RU003857"/>
    </source>
</evidence>
<dbReference type="InterPro" id="IPR003280">
    <property type="entry name" value="2pore_dom_K_chnl"/>
</dbReference>
<feature type="compositionally biased region" description="Basic and acidic residues" evidence="9">
    <location>
        <begin position="326"/>
        <end position="345"/>
    </location>
</feature>
<organism evidence="12 13">
    <name type="scientific">Acropora cervicornis</name>
    <name type="common">Staghorn coral</name>
    <dbReference type="NCBI Taxonomy" id="6130"/>
    <lineage>
        <taxon>Eukaryota</taxon>
        <taxon>Metazoa</taxon>
        <taxon>Cnidaria</taxon>
        <taxon>Anthozoa</taxon>
        <taxon>Hexacorallia</taxon>
        <taxon>Scleractinia</taxon>
        <taxon>Astrocoeniina</taxon>
        <taxon>Acroporidae</taxon>
        <taxon>Acropora</taxon>
    </lineage>
</organism>
<reference evidence="12" key="1">
    <citation type="journal article" date="2023" name="G3 (Bethesda)">
        <title>Whole genome assembly and annotation of the endangered Caribbean coral Acropora cervicornis.</title>
        <authorList>
            <person name="Selwyn J.D."/>
            <person name="Vollmer S.V."/>
        </authorList>
    </citation>
    <scope>NUCLEOTIDE SEQUENCE</scope>
    <source>
        <strain evidence="12">K2</strain>
    </source>
</reference>
<feature type="domain" description="Potassium channel" evidence="11">
    <location>
        <begin position="103"/>
        <end position="159"/>
    </location>
</feature>
<dbReference type="GO" id="GO:0030322">
    <property type="term" value="P:stabilization of membrane potential"/>
    <property type="evidence" value="ECO:0007669"/>
    <property type="project" value="TreeGrafter"/>
</dbReference>
<dbReference type="PANTHER" id="PTHR11003">
    <property type="entry name" value="POTASSIUM CHANNEL, SUBFAMILY K"/>
    <property type="match status" value="1"/>
</dbReference>
<comment type="similarity">
    <text evidence="8">Belongs to the two pore domain potassium channel (TC 1.A.1.8) family.</text>
</comment>
<evidence type="ECO:0000313" key="12">
    <source>
        <dbReference type="EMBL" id="KAK2561212.1"/>
    </source>
</evidence>
<feature type="transmembrane region" description="Helical" evidence="10">
    <location>
        <begin position="247"/>
        <end position="269"/>
    </location>
</feature>
<feature type="transmembrane region" description="Helical" evidence="10">
    <location>
        <begin position="194"/>
        <end position="215"/>
    </location>
</feature>
<feature type="transmembrane region" description="Helical" evidence="10">
    <location>
        <begin position="12"/>
        <end position="31"/>
    </location>
</feature>
<keyword evidence="2 8" id="KW-0813">Transport</keyword>
<name>A0AAD9V4V8_ACRCE</name>
<feature type="transmembrane region" description="Helical" evidence="10">
    <location>
        <begin position="135"/>
        <end position="155"/>
    </location>
</feature>
<keyword evidence="6 10" id="KW-0472">Membrane</keyword>
<feature type="region of interest" description="Disordered" evidence="9">
    <location>
        <begin position="321"/>
        <end position="345"/>
    </location>
</feature>
<evidence type="ECO:0000256" key="6">
    <source>
        <dbReference type="ARBA" id="ARBA00023136"/>
    </source>
</evidence>
<dbReference type="Proteomes" id="UP001249851">
    <property type="component" value="Unassembled WGS sequence"/>
</dbReference>
<comment type="caution">
    <text evidence="12">The sequence shown here is derived from an EMBL/GenBank/DDBJ whole genome shotgun (WGS) entry which is preliminary data.</text>
</comment>
<dbReference type="GO" id="GO:0005886">
    <property type="term" value="C:plasma membrane"/>
    <property type="evidence" value="ECO:0007669"/>
    <property type="project" value="TreeGrafter"/>
</dbReference>
<keyword evidence="13" id="KW-1185">Reference proteome</keyword>
<evidence type="ECO:0000259" key="11">
    <source>
        <dbReference type="Pfam" id="PF07885"/>
    </source>
</evidence>
<dbReference type="Pfam" id="PF07885">
    <property type="entry name" value="Ion_trans_2"/>
    <property type="match status" value="2"/>
</dbReference>
<keyword evidence="5 8" id="KW-0406">Ion transport</keyword>
<evidence type="ECO:0000256" key="5">
    <source>
        <dbReference type="ARBA" id="ARBA00023065"/>
    </source>
</evidence>
<keyword evidence="3 8" id="KW-0812">Transmembrane</keyword>
<sequence>MKLTPTQRKNLIPLVLFLANLVFLYIGGLIFKSIEYEPREKLTTSDDVALFLQTLKKTSLGEQILSKDFNSEVAAKGLNSESLKKLDAKFDSIRNERTAASLPGWSFSNSLFFATTVVTTIGYGNVAPVTACGRMFCVIYALIGIPLTLMLLAVVGNHIVHYLNEACAWLVNRIRAYNANYEFESADDQINAPVWVALPIIFVFLAVMSFMYCALEGWDFGTALYFIFITFTTIGFGDIVPKSSAGIWINLMLLYVGLSIVSITINLCAQSLLTQMKKTGVYLKVIQIFSSQTDSAANNSGPAQGKENAIADDNRAGQGERIAMADLKDTQSSDPKDSKKSARMKIVREMDGKRYGALQE</sequence>
<dbReference type="PRINTS" id="PR01333">
    <property type="entry name" value="2POREKCHANEL"/>
</dbReference>
<dbReference type="PANTHER" id="PTHR11003:SF345">
    <property type="entry name" value="TWIK FAMILY OF POTASSIUM CHANNELS PROTEIN 18"/>
    <property type="match status" value="1"/>
</dbReference>
<accession>A0AAD9V4V8</accession>
<dbReference type="EMBL" id="JARQWQ010000033">
    <property type="protein sequence ID" value="KAK2561212.1"/>
    <property type="molecule type" value="Genomic_DNA"/>
</dbReference>
<evidence type="ECO:0000256" key="9">
    <source>
        <dbReference type="SAM" id="MobiDB-lite"/>
    </source>
</evidence>
<evidence type="ECO:0000256" key="10">
    <source>
        <dbReference type="SAM" id="Phobius"/>
    </source>
</evidence>
<keyword evidence="7 8" id="KW-0407">Ion channel</keyword>
<evidence type="ECO:0000313" key="13">
    <source>
        <dbReference type="Proteomes" id="UP001249851"/>
    </source>
</evidence>
<dbReference type="AlphaFoldDB" id="A0AAD9V4V8"/>
<evidence type="ECO:0000256" key="3">
    <source>
        <dbReference type="ARBA" id="ARBA00022692"/>
    </source>
</evidence>
<evidence type="ECO:0000256" key="7">
    <source>
        <dbReference type="ARBA" id="ARBA00023303"/>
    </source>
</evidence>
<feature type="domain" description="Potassium channel" evidence="11">
    <location>
        <begin position="202"/>
        <end position="271"/>
    </location>
</feature>
<dbReference type="InterPro" id="IPR013099">
    <property type="entry name" value="K_chnl_dom"/>
</dbReference>
<protein>
    <submittedName>
        <fullName evidence="12">TWiK family of potassium channels protein 7</fullName>
    </submittedName>
</protein>
<dbReference type="GO" id="GO:0015271">
    <property type="term" value="F:outward rectifier potassium channel activity"/>
    <property type="evidence" value="ECO:0007669"/>
    <property type="project" value="TreeGrafter"/>
</dbReference>
<evidence type="ECO:0000256" key="1">
    <source>
        <dbReference type="ARBA" id="ARBA00004141"/>
    </source>
</evidence>
<dbReference type="SUPFAM" id="SSF81324">
    <property type="entry name" value="Voltage-gated potassium channels"/>
    <property type="match status" value="2"/>
</dbReference>
<comment type="subcellular location">
    <subcellularLocation>
        <location evidence="1">Membrane</location>
        <topology evidence="1">Multi-pass membrane protein</topology>
    </subcellularLocation>
</comment>
<evidence type="ECO:0000256" key="4">
    <source>
        <dbReference type="ARBA" id="ARBA00022989"/>
    </source>
</evidence>
<keyword evidence="4 10" id="KW-1133">Transmembrane helix</keyword>
<dbReference type="Gene3D" id="1.10.287.70">
    <property type="match status" value="1"/>
</dbReference>
<dbReference type="GO" id="GO:0022841">
    <property type="term" value="F:potassium ion leak channel activity"/>
    <property type="evidence" value="ECO:0007669"/>
    <property type="project" value="TreeGrafter"/>
</dbReference>
<feature type="transmembrane region" description="Helical" evidence="10">
    <location>
        <begin position="222"/>
        <end position="241"/>
    </location>
</feature>
<evidence type="ECO:0000256" key="2">
    <source>
        <dbReference type="ARBA" id="ARBA00022448"/>
    </source>
</evidence>
<proteinExistence type="inferred from homology"/>